<feature type="transmembrane region" description="Helical" evidence="1">
    <location>
        <begin position="39"/>
        <end position="57"/>
    </location>
</feature>
<sequence>MDNSNKRKLITALITGLVFTFFAYYFGYIERFMPWWCELMARLLIAFTAILIFVNFIKQVIVIIKNRAALSLAYFYPLAIYISVILLPIGAWEDNLSKVKFGACYEGTQNQALMVFRADNSFELNWTGVFFANDWYMRTWQKNKDTLILKYSTMQVEAIGTKLLIDSGYLKPLDKTVPQRFKAFPMFYLGYCKGEN</sequence>
<evidence type="ECO:0000313" key="3">
    <source>
        <dbReference type="Proteomes" id="UP000189739"/>
    </source>
</evidence>
<feature type="transmembrane region" description="Helical" evidence="1">
    <location>
        <begin position="9"/>
        <end position="27"/>
    </location>
</feature>
<keyword evidence="1" id="KW-0812">Transmembrane</keyword>
<keyword evidence="1" id="KW-1133">Transmembrane helix</keyword>
<protein>
    <submittedName>
        <fullName evidence="2">Uncharacterized protein</fullName>
    </submittedName>
</protein>
<proteinExistence type="predicted"/>
<dbReference type="EMBL" id="MBTF01000037">
    <property type="protein sequence ID" value="OOQ57196.1"/>
    <property type="molecule type" value="Genomic_DNA"/>
</dbReference>
<organism evidence="2 3">
    <name type="scientific">Mucilaginibacter pedocola</name>
    <dbReference type="NCBI Taxonomy" id="1792845"/>
    <lineage>
        <taxon>Bacteria</taxon>
        <taxon>Pseudomonadati</taxon>
        <taxon>Bacteroidota</taxon>
        <taxon>Sphingobacteriia</taxon>
        <taxon>Sphingobacteriales</taxon>
        <taxon>Sphingobacteriaceae</taxon>
        <taxon>Mucilaginibacter</taxon>
    </lineage>
</organism>
<dbReference type="AlphaFoldDB" id="A0A1S9P8A9"/>
<name>A0A1S9P8A9_9SPHI</name>
<dbReference type="Proteomes" id="UP000189739">
    <property type="component" value="Unassembled WGS sequence"/>
</dbReference>
<feature type="transmembrane region" description="Helical" evidence="1">
    <location>
        <begin position="69"/>
        <end position="92"/>
    </location>
</feature>
<reference evidence="2 3" key="1">
    <citation type="submission" date="2016-07" db="EMBL/GenBank/DDBJ databases">
        <title>Genomic analysis of zinc-resistant bacterium Mucilaginibacter pedocola TBZ30.</title>
        <authorList>
            <person name="Huang J."/>
            <person name="Tang J."/>
        </authorList>
    </citation>
    <scope>NUCLEOTIDE SEQUENCE [LARGE SCALE GENOMIC DNA]</scope>
    <source>
        <strain evidence="2 3">TBZ30</strain>
    </source>
</reference>
<keyword evidence="1" id="KW-0472">Membrane</keyword>
<comment type="caution">
    <text evidence="2">The sequence shown here is derived from an EMBL/GenBank/DDBJ whole genome shotgun (WGS) entry which is preliminary data.</text>
</comment>
<accession>A0A1S9P8A9</accession>
<dbReference type="RefSeq" id="WP_078351070.1">
    <property type="nucleotide sequence ID" value="NZ_MBTF01000037.1"/>
</dbReference>
<gene>
    <name evidence="2" type="ORF">BC343_16895</name>
</gene>
<dbReference type="OrthoDB" id="794776at2"/>
<evidence type="ECO:0000256" key="1">
    <source>
        <dbReference type="SAM" id="Phobius"/>
    </source>
</evidence>
<dbReference type="STRING" id="1792845.BC343_16895"/>
<keyword evidence="3" id="KW-1185">Reference proteome</keyword>
<evidence type="ECO:0000313" key="2">
    <source>
        <dbReference type="EMBL" id="OOQ57196.1"/>
    </source>
</evidence>